<comment type="cofactor">
    <cofactor evidence="1">
        <name>FAD</name>
        <dbReference type="ChEBI" id="CHEBI:57692"/>
    </cofactor>
</comment>
<evidence type="ECO:0000313" key="8">
    <source>
        <dbReference type="Proteomes" id="UP001415169"/>
    </source>
</evidence>
<name>A0ABP7ZN29_9MICO</name>
<evidence type="ECO:0000256" key="4">
    <source>
        <dbReference type="ARBA" id="ARBA00023002"/>
    </source>
</evidence>
<evidence type="ECO:0000259" key="6">
    <source>
        <dbReference type="Pfam" id="PF01494"/>
    </source>
</evidence>
<evidence type="ECO:0000256" key="5">
    <source>
        <dbReference type="ARBA" id="ARBA00023033"/>
    </source>
</evidence>
<reference evidence="7" key="2">
    <citation type="submission" date="2023-12" db="EMBL/GenBank/DDBJ databases">
        <authorList>
            <person name="Sun Q."/>
            <person name="Inoue M."/>
        </authorList>
    </citation>
    <scope>NUCLEOTIDE SEQUENCE</scope>
    <source>
        <strain evidence="7">JCM 17590</strain>
    </source>
</reference>
<dbReference type="InterPro" id="IPR002938">
    <property type="entry name" value="FAD-bd"/>
</dbReference>
<keyword evidence="2" id="KW-0285">Flavoprotein</keyword>
<comment type="caution">
    <text evidence="7">The sequence shown here is derived from an EMBL/GenBank/DDBJ whole genome shotgun (WGS) entry which is preliminary data.</text>
</comment>
<dbReference type="RefSeq" id="WP_344792532.1">
    <property type="nucleotide sequence ID" value="NZ_BAABBV010000002.1"/>
</dbReference>
<keyword evidence="3" id="KW-0274">FAD</keyword>
<dbReference type="PANTHER" id="PTHR13789:SF318">
    <property type="entry name" value="GERANYLGERANYL DIPHOSPHATE REDUCTASE"/>
    <property type="match status" value="1"/>
</dbReference>
<dbReference type="Proteomes" id="UP001415169">
    <property type="component" value="Unassembled WGS sequence"/>
</dbReference>
<organism evidence="7 8">
    <name type="scientific">Gryllotalpicola daejeonensis</name>
    <dbReference type="NCBI Taxonomy" id="993087"/>
    <lineage>
        <taxon>Bacteria</taxon>
        <taxon>Bacillati</taxon>
        <taxon>Actinomycetota</taxon>
        <taxon>Actinomycetes</taxon>
        <taxon>Micrococcales</taxon>
        <taxon>Microbacteriaceae</taxon>
        <taxon>Gryllotalpicola</taxon>
    </lineage>
</organism>
<accession>A0ABP7ZN29</accession>
<dbReference type="SUPFAM" id="SSF54373">
    <property type="entry name" value="FAD-linked reductases, C-terminal domain"/>
    <property type="match status" value="1"/>
</dbReference>
<proteinExistence type="predicted"/>
<keyword evidence="5" id="KW-0503">Monooxygenase</keyword>
<evidence type="ECO:0000256" key="3">
    <source>
        <dbReference type="ARBA" id="ARBA00022827"/>
    </source>
</evidence>
<dbReference type="EMBL" id="BAABBV010000002">
    <property type="protein sequence ID" value="GAA4165309.1"/>
    <property type="molecule type" value="Genomic_DNA"/>
</dbReference>
<dbReference type="PRINTS" id="PR00420">
    <property type="entry name" value="RNGMNOXGNASE"/>
</dbReference>
<reference evidence="7" key="1">
    <citation type="journal article" date="2014" name="Int. J. Syst. Evol. Microbiol.">
        <title>Complete genome of a new Firmicutes species belonging to the dominant human colonic microbiota ('Ruminococcus bicirculans') reveals two chromosomes and a selective capacity to utilize plant glucans.</title>
        <authorList>
            <consortium name="NISC Comparative Sequencing Program"/>
            <person name="Wegmann U."/>
            <person name="Louis P."/>
            <person name="Goesmann A."/>
            <person name="Henrissat B."/>
            <person name="Duncan S.H."/>
            <person name="Flint H.J."/>
        </authorList>
    </citation>
    <scope>NUCLEOTIDE SEQUENCE</scope>
    <source>
        <strain evidence="7">JCM 17590</strain>
    </source>
</reference>
<dbReference type="InterPro" id="IPR036188">
    <property type="entry name" value="FAD/NAD-bd_sf"/>
</dbReference>
<keyword evidence="4" id="KW-0560">Oxidoreductase</keyword>
<evidence type="ECO:0000256" key="2">
    <source>
        <dbReference type="ARBA" id="ARBA00022630"/>
    </source>
</evidence>
<protein>
    <submittedName>
        <fullName evidence="7">3-hydroxybenzoate 6-hydroxylase</fullName>
    </submittedName>
</protein>
<feature type="domain" description="FAD-binding" evidence="6">
    <location>
        <begin position="3"/>
        <end position="350"/>
    </location>
</feature>
<sequence>MTDTQVVITGGGIGGIGAALMLGRRGISVTVLERDPELTEGGFGLQLGPNITRMLKREGVFDEIAPLMVFPKRLAFRNATTGAFLNYLDCDDFERRYGSRYAVMHRNDLLQALARGARATGNVTIINSAKVTEFADHGDHVSVRTDAGAEVTGQVLLAADGIHSLVRRTWHGDAVVPTGYVAYRGTLPEDRLTGEFDFNDLTLWMGPGLHFIQYGLRDGHELNQVAVFRSPAYERGEEDWGGVDELSERFQGLFPPVEEGVKGLSMVRGWPMVDREPLETYVRGRVALLGDAAHATLQYLAQGAGQSLLDGSSLATNLAALGDGPWSDDEVARAFAAYDAERVPQASRVQATSRFWGEMWHVDTVGAVMLRDHLFATIDRYDYKLYDWLYGPALEEGGAGGASLDALETATVG</sequence>
<evidence type="ECO:0000256" key="1">
    <source>
        <dbReference type="ARBA" id="ARBA00001974"/>
    </source>
</evidence>
<dbReference type="Pfam" id="PF01494">
    <property type="entry name" value="FAD_binding_3"/>
    <property type="match status" value="1"/>
</dbReference>
<gene>
    <name evidence="7" type="ORF">GCM10022286_28300</name>
</gene>
<evidence type="ECO:0000313" key="7">
    <source>
        <dbReference type="EMBL" id="GAA4165309.1"/>
    </source>
</evidence>
<keyword evidence="8" id="KW-1185">Reference proteome</keyword>
<dbReference type="InterPro" id="IPR050493">
    <property type="entry name" value="FAD-dep_Monooxygenase_BioMet"/>
</dbReference>
<dbReference type="PANTHER" id="PTHR13789">
    <property type="entry name" value="MONOOXYGENASE"/>
    <property type="match status" value="1"/>
</dbReference>
<dbReference type="Gene3D" id="3.50.50.60">
    <property type="entry name" value="FAD/NAD(P)-binding domain"/>
    <property type="match status" value="1"/>
</dbReference>
<dbReference type="SUPFAM" id="SSF51905">
    <property type="entry name" value="FAD/NAD(P)-binding domain"/>
    <property type="match status" value="1"/>
</dbReference>